<protein>
    <submittedName>
        <fullName evidence="1">Uncharacterized protein</fullName>
    </submittedName>
</protein>
<evidence type="ECO:0000313" key="2">
    <source>
        <dbReference type="Proteomes" id="UP001144280"/>
    </source>
</evidence>
<dbReference type="EMBL" id="BSDI01000096">
    <property type="protein sequence ID" value="GLI03709.1"/>
    <property type="molecule type" value="Genomic_DNA"/>
</dbReference>
<name>A0ABQ5RAD0_9ACTN</name>
<dbReference type="Proteomes" id="UP001144280">
    <property type="component" value="Unassembled WGS sequence"/>
</dbReference>
<dbReference type="RefSeq" id="WP_281906106.1">
    <property type="nucleotide sequence ID" value="NZ_BSDI01000096.1"/>
</dbReference>
<sequence length="211" mass="23726">MFELHNIGDNSALAIGPRHRPALSDDLVLSVRHRTTGDGRSLLLSRAQTREVLDWLAAWYEHGWAGVPRQEGPTSADVIEHYDRIAVRERIRADHERIDAHRLLHAAIALVPAGCRSQDLDEVALAQARVWARIEKERDHLEQIRRTLVQGLHEIVHSTTPSADALRKAAARLLKVNKPWVGEVSDAEATDTPLYDRRRLVVAADLLPARD</sequence>
<accession>A0ABQ5RAD0</accession>
<reference evidence="1" key="1">
    <citation type="submission" date="2022-12" db="EMBL/GenBank/DDBJ databases">
        <title>New Phytohabitans aurantiacus sp. RD004123 nov., an actinomycete isolated from soil.</title>
        <authorList>
            <person name="Triningsih D.W."/>
            <person name="Harunari E."/>
            <person name="Igarashi Y."/>
        </authorList>
    </citation>
    <scope>NUCLEOTIDE SEQUENCE</scope>
    <source>
        <strain evidence="1">RD004123</strain>
    </source>
</reference>
<evidence type="ECO:0000313" key="1">
    <source>
        <dbReference type="EMBL" id="GLI03709.1"/>
    </source>
</evidence>
<keyword evidence="2" id="KW-1185">Reference proteome</keyword>
<comment type="caution">
    <text evidence="1">The sequence shown here is derived from an EMBL/GenBank/DDBJ whole genome shotgun (WGS) entry which is preliminary data.</text>
</comment>
<gene>
    <name evidence="1" type="ORF">Pa4123_89880</name>
</gene>
<proteinExistence type="predicted"/>
<organism evidence="1 2">
    <name type="scientific">Phytohabitans aurantiacus</name>
    <dbReference type="NCBI Taxonomy" id="3016789"/>
    <lineage>
        <taxon>Bacteria</taxon>
        <taxon>Bacillati</taxon>
        <taxon>Actinomycetota</taxon>
        <taxon>Actinomycetes</taxon>
        <taxon>Micromonosporales</taxon>
        <taxon>Micromonosporaceae</taxon>
    </lineage>
</organism>